<proteinExistence type="predicted"/>
<evidence type="ECO:0000313" key="1">
    <source>
        <dbReference type="EMBL" id="CAB4168966.1"/>
    </source>
</evidence>
<dbReference type="EMBL" id="LR796837">
    <property type="protein sequence ID" value="CAB4168966.1"/>
    <property type="molecule type" value="Genomic_DNA"/>
</dbReference>
<reference evidence="2" key="1">
    <citation type="submission" date="2020-05" db="EMBL/GenBank/DDBJ databases">
        <authorList>
            <person name="Chiriac C."/>
            <person name="Salcher M."/>
            <person name="Ghai R."/>
            <person name="Kavagutti S V."/>
        </authorList>
    </citation>
    <scope>NUCLEOTIDE SEQUENCE</scope>
</reference>
<sequence length="279" mass="30567">MSMLNSITTGVSSTGIRMVIAGQEKMGKTTLACNAPNTLLIPMEVGYAGVNVAKVPILSKYEDVLQLITEITTYAQSGQFPYKTLVFDSVTALERLIHEYVLRLDPSSKAGKNKSVTMESAHGGYGKAYTMANSLFEEFLQQLDVLAVYGSINIILTAHVFSAKITDPTVGEYDSWEILLHSPKNQKTYGKREIFTQWADVIGFLYEPIYLIENSSTNTNRGISQNKGRVLAVSRTPAYLAGNRFGLVGELPIPAPPTNGWNAFAQALHSVSGIDLYTR</sequence>
<evidence type="ECO:0000313" key="2">
    <source>
        <dbReference type="EMBL" id="CAB5226771.1"/>
    </source>
</evidence>
<dbReference type="Pfam" id="PF13479">
    <property type="entry name" value="AAA_24"/>
    <property type="match status" value="1"/>
</dbReference>
<organism evidence="2">
    <name type="scientific">uncultured Caudovirales phage</name>
    <dbReference type="NCBI Taxonomy" id="2100421"/>
    <lineage>
        <taxon>Viruses</taxon>
        <taxon>Duplodnaviria</taxon>
        <taxon>Heunggongvirae</taxon>
        <taxon>Uroviricota</taxon>
        <taxon>Caudoviricetes</taxon>
        <taxon>Peduoviridae</taxon>
        <taxon>Maltschvirus</taxon>
        <taxon>Maltschvirus maltsch</taxon>
    </lineage>
</organism>
<dbReference type="SUPFAM" id="SSF52540">
    <property type="entry name" value="P-loop containing nucleoside triphosphate hydrolases"/>
    <property type="match status" value="1"/>
</dbReference>
<dbReference type="InterPro" id="IPR027417">
    <property type="entry name" value="P-loop_NTPase"/>
</dbReference>
<gene>
    <name evidence="2" type="ORF">UFOVP1516_22</name>
    <name evidence="1" type="ORF">UFOVP887_22</name>
</gene>
<accession>A0A6J7X7W3</accession>
<protein>
    <submittedName>
        <fullName evidence="2">AAA domain containing protein</fullName>
    </submittedName>
</protein>
<name>A0A6J7X7W3_9CAUD</name>
<dbReference type="EMBL" id="LR798364">
    <property type="protein sequence ID" value="CAB5226771.1"/>
    <property type="molecule type" value="Genomic_DNA"/>
</dbReference>